<organism evidence="1 2">
    <name type="scientific">Sphaerosporella brunnea</name>
    <dbReference type="NCBI Taxonomy" id="1250544"/>
    <lineage>
        <taxon>Eukaryota</taxon>
        <taxon>Fungi</taxon>
        <taxon>Dikarya</taxon>
        <taxon>Ascomycota</taxon>
        <taxon>Pezizomycotina</taxon>
        <taxon>Pezizomycetes</taxon>
        <taxon>Pezizales</taxon>
        <taxon>Pyronemataceae</taxon>
        <taxon>Sphaerosporella</taxon>
    </lineage>
</organism>
<sequence>MAAPKEMTTKDFSGKFCMNKALSDDTDDVLYLQNVGWVTRKAIQLASITLDIKHYTSPEDHKEHIDIVQTLTGGIKGTTELRTLDWQERSHSDHIFGNIVGKSRRLGLEDVEDEFLKTGWLLEEGSEASFVESFVVSGEHGWTAQQIWGFEEIDDEKKYVRHLKFTKGSDKVLTKKLVYDYIGPAP</sequence>
<evidence type="ECO:0000313" key="1">
    <source>
        <dbReference type="EMBL" id="KAA8894267.1"/>
    </source>
</evidence>
<reference evidence="1 2" key="1">
    <citation type="submission" date="2019-09" db="EMBL/GenBank/DDBJ databases">
        <title>Draft genome of the ectomycorrhizal ascomycete Sphaerosporella brunnea.</title>
        <authorList>
            <consortium name="DOE Joint Genome Institute"/>
            <person name="Benucci G.M."/>
            <person name="Marozzi G."/>
            <person name="Antonielli L."/>
            <person name="Sanchez S."/>
            <person name="Marco P."/>
            <person name="Wang X."/>
            <person name="Falini L.B."/>
            <person name="Barry K."/>
            <person name="Haridas S."/>
            <person name="Lipzen A."/>
            <person name="Labutti K."/>
            <person name="Grigoriev I.V."/>
            <person name="Murat C."/>
            <person name="Martin F."/>
            <person name="Albertini E."/>
            <person name="Donnini D."/>
            <person name="Bonito G."/>
        </authorList>
    </citation>
    <scope>NUCLEOTIDE SEQUENCE [LARGE SCALE GENOMIC DNA]</scope>
    <source>
        <strain evidence="1 2">Sb_GMNB300</strain>
    </source>
</reference>
<protein>
    <recommendedName>
        <fullName evidence="3">LCCL domain-containing protein</fullName>
    </recommendedName>
</protein>
<dbReference type="OrthoDB" id="425354at2759"/>
<evidence type="ECO:0000313" key="2">
    <source>
        <dbReference type="Proteomes" id="UP000326924"/>
    </source>
</evidence>
<comment type="caution">
    <text evidence="1">The sequence shown here is derived from an EMBL/GenBank/DDBJ whole genome shotgun (WGS) entry which is preliminary data.</text>
</comment>
<dbReference type="Proteomes" id="UP000326924">
    <property type="component" value="Unassembled WGS sequence"/>
</dbReference>
<evidence type="ECO:0008006" key="3">
    <source>
        <dbReference type="Google" id="ProtNLM"/>
    </source>
</evidence>
<proteinExistence type="predicted"/>
<dbReference type="InParanoid" id="A0A5J5EGR1"/>
<dbReference type="PANTHER" id="PTHR38115">
    <property type="entry name" value="LIPOCALIN-LIKE DOMAIN-CONTAINING PROTEIN"/>
    <property type="match status" value="1"/>
</dbReference>
<dbReference type="AlphaFoldDB" id="A0A5J5EGR1"/>
<keyword evidence="2" id="KW-1185">Reference proteome</keyword>
<name>A0A5J5EGR1_9PEZI</name>
<dbReference type="EMBL" id="VXIS01000353">
    <property type="protein sequence ID" value="KAA8894267.1"/>
    <property type="molecule type" value="Genomic_DNA"/>
</dbReference>
<dbReference type="PANTHER" id="PTHR38115:SF1">
    <property type="entry name" value="LIPOCALIN-LIKE DOMAIN-CONTAINING PROTEIN"/>
    <property type="match status" value="1"/>
</dbReference>
<accession>A0A5J5EGR1</accession>
<gene>
    <name evidence="1" type="ORF">FN846DRAFT_431467</name>
</gene>
<dbReference type="InterPro" id="IPR053037">
    <property type="entry name" value="Pericyclase_pydY-like"/>
</dbReference>